<dbReference type="PANTHER" id="PTHR42912">
    <property type="entry name" value="METHYLTRANSFERASE"/>
    <property type="match status" value="1"/>
</dbReference>
<dbReference type="Proteomes" id="UP000326169">
    <property type="component" value="Unassembled WGS sequence"/>
</dbReference>
<dbReference type="SUPFAM" id="SSF53335">
    <property type="entry name" value="S-adenosyl-L-methionine-dependent methyltransferases"/>
    <property type="match status" value="1"/>
</dbReference>
<dbReference type="RefSeq" id="WP_006618484.1">
    <property type="nucleotide sequence ID" value="NZ_BIMW01000004.1"/>
</dbReference>
<keyword evidence="2" id="KW-0489">Methyltransferase</keyword>
<gene>
    <name evidence="2" type="ORF">NIES46_02390</name>
</gene>
<dbReference type="GO" id="GO:0008168">
    <property type="term" value="F:methyltransferase activity"/>
    <property type="evidence" value="ECO:0007669"/>
    <property type="project" value="UniProtKB-KW"/>
</dbReference>
<dbReference type="InterPro" id="IPR050508">
    <property type="entry name" value="Methyltransf_Superfamily"/>
</dbReference>
<sequence length="218" mass="24183">MATFLRPLSYRYQWLYDGISAVAALAVGGEGRFRRLPLEGLSITPETRVLDLCCGSGQATRIIAQYSQQVTGLDASRRSLSRARANVPTAEYVEAFAENMPFDDCSFDLVHTSAALHEMAPDQLQQILREVYRVLKPGGIFTLVDFHKPTNPIFWPGVAMFLWLFETETAWELIDTDLQGLLASMGFQVALSSPMADRTAFRLYAGGSLQVIQALKPS</sequence>
<dbReference type="GO" id="GO:0032259">
    <property type="term" value="P:methylation"/>
    <property type="evidence" value="ECO:0007669"/>
    <property type="project" value="UniProtKB-KW"/>
</dbReference>
<comment type="caution">
    <text evidence="2">The sequence shown here is derived from an EMBL/GenBank/DDBJ whole genome shotgun (WGS) entry which is preliminary data.</text>
</comment>
<evidence type="ECO:0000313" key="2">
    <source>
        <dbReference type="EMBL" id="GCE92203.1"/>
    </source>
</evidence>
<dbReference type="InterPro" id="IPR041698">
    <property type="entry name" value="Methyltransf_25"/>
</dbReference>
<keyword evidence="2" id="KW-0808">Transferase</keyword>
<protein>
    <submittedName>
        <fullName evidence="2">Methyltransferase</fullName>
    </submittedName>
</protein>
<dbReference type="EMBL" id="BIMW01000004">
    <property type="protein sequence ID" value="GCE92203.1"/>
    <property type="molecule type" value="Genomic_DNA"/>
</dbReference>
<feature type="domain" description="Methyltransferase" evidence="1">
    <location>
        <begin position="49"/>
        <end position="139"/>
    </location>
</feature>
<dbReference type="Pfam" id="PF13649">
    <property type="entry name" value="Methyltransf_25"/>
    <property type="match status" value="1"/>
</dbReference>
<dbReference type="InterPro" id="IPR029063">
    <property type="entry name" value="SAM-dependent_MTases_sf"/>
</dbReference>
<evidence type="ECO:0000313" key="3">
    <source>
        <dbReference type="Proteomes" id="UP000326169"/>
    </source>
</evidence>
<dbReference type="Gene3D" id="3.40.50.150">
    <property type="entry name" value="Vaccinia Virus protein VP39"/>
    <property type="match status" value="1"/>
</dbReference>
<proteinExistence type="predicted"/>
<dbReference type="GeneID" id="301681215"/>
<dbReference type="CDD" id="cd02440">
    <property type="entry name" value="AdoMet_MTases"/>
    <property type="match status" value="1"/>
</dbReference>
<evidence type="ECO:0000259" key="1">
    <source>
        <dbReference type="Pfam" id="PF13649"/>
    </source>
</evidence>
<name>A0A5M3SYI3_LIMPL</name>
<keyword evidence="3" id="KW-1185">Reference proteome</keyword>
<reference evidence="2 3" key="1">
    <citation type="journal article" date="2019" name="J Genomics">
        <title>The Draft Genome of a Hydrogen-producing Cyanobacterium, Arthrospira platensis NIES-46.</title>
        <authorList>
            <person name="Suzuki S."/>
            <person name="Yamaguchi H."/>
            <person name="Kawachi M."/>
        </authorList>
    </citation>
    <scope>NUCLEOTIDE SEQUENCE [LARGE SCALE GENOMIC DNA]</scope>
    <source>
        <strain evidence="2 3">NIES-46</strain>
    </source>
</reference>
<accession>A0A5M3SYI3</accession>
<organism evidence="2 3">
    <name type="scientific">Limnospira platensis NIES-46</name>
    <dbReference type="NCBI Taxonomy" id="1236695"/>
    <lineage>
        <taxon>Bacteria</taxon>
        <taxon>Bacillati</taxon>
        <taxon>Cyanobacteriota</taxon>
        <taxon>Cyanophyceae</taxon>
        <taxon>Oscillatoriophycideae</taxon>
        <taxon>Oscillatoriales</taxon>
        <taxon>Sirenicapillariaceae</taxon>
        <taxon>Limnospira</taxon>
    </lineage>
</organism>